<dbReference type="OrthoDB" id="654211at2759"/>
<proteinExistence type="predicted"/>
<organism evidence="2 3">
    <name type="scientific">Venturia effusa</name>
    <dbReference type="NCBI Taxonomy" id="50376"/>
    <lineage>
        <taxon>Eukaryota</taxon>
        <taxon>Fungi</taxon>
        <taxon>Dikarya</taxon>
        <taxon>Ascomycota</taxon>
        <taxon>Pezizomycotina</taxon>
        <taxon>Dothideomycetes</taxon>
        <taxon>Pleosporomycetidae</taxon>
        <taxon>Venturiales</taxon>
        <taxon>Venturiaceae</taxon>
        <taxon>Venturia</taxon>
    </lineage>
</organism>
<dbReference type="AlphaFoldDB" id="A0A517KYW9"/>
<feature type="compositionally biased region" description="Polar residues" evidence="1">
    <location>
        <begin position="362"/>
        <end position="377"/>
    </location>
</feature>
<protein>
    <submittedName>
        <fullName evidence="2">Uncharacterized protein</fullName>
    </submittedName>
</protein>
<evidence type="ECO:0000313" key="2">
    <source>
        <dbReference type="EMBL" id="QDS68583.1"/>
    </source>
</evidence>
<feature type="region of interest" description="Disordered" evidence="1">
    <location>
        <begin position="345"/>
        <end position="411"/>
    </location>
</feature>
<dbReference type="Proteomes" id="UP000316270">
    <property type="component" value="Chromosome 2"/>
</dbReference>
<gene>
    <name evidence="2" type="ORF">FKW77_000632</name>
</gene>
<dbReference type="EMBL" id="CP042186">
    <property type="protein sequence ID" value="QDS68583.1"/>
    <property type="molecule type" value="Genomic_DNA"/>
</dbReference>
<feature type="compositionally biased region" description="Polar residues" evidence="1">
    <location>
        <begin position="210"/>
        <end position="220"/>
    </location>
</feature>
<keyword evidence="3" id="KW-1185">Reference proteome</keyword>
<reference evidence="2 3" key="1">
    <citation type="submission" date="2019-07" db="EMBL/GenBank/DDBJ databases">
        <title>Finished genome of Venturia effusa.</title>
        <authorList>
            <person name="Young C.A."/>
            <person name="Cox M.P."/>
            <person name="Ganley A.R.D."/>
            <person name="David W.J."/>
        </authorList>
    </citation>
    <scope>NUCLEOTIDE SEQUENCE [LARGE SCALE GENOMIC DNA]</scope>
    <source>
        <strain evidence="3">albino</strain>
    </source>
</reference>
<evidence type="ECO:0000256" key="1">
    <source>
        <dbReference type="SAM" id="MobiDB-lite"/>
    </source>
</evidence>
<name>A0A517KYW9_9PEZI</name>
<feature type="compositionally biased region" description="Polar residues" evidence="1">
    <location>
        <begin position="139"/>
        <end position="153"/>
    </location>
</feature>
<feature type="region of interest" description="Disordered" evidence="1">
    <location>
        <begin position="534"/>
        <end position="605"/>
    </location>
</feature>
<feature type="region of interest" description="Disordered" evidence="1">
    <location>
        <begin position="300"/>
        <end position="327"/>
    </location>
</feature>
<feature type="region of interest" description="Disordered" evidence="1">
    <location>
        <begin position="139"/>
        <end position="158"/>
    </location>
</feature>
<evidence type="ECO:0000313" key="3">
    <source>
        <dbReference type="Proteomes" id="UP000316270"/>
    </source>
</evidence>
<feature type="compositionally biased region" description="Low complexity" evidence="1">
    <location>
        <begin position="182"/>
        <end position="196"/>
    </location>
</feature>
<feature type="region of interest" description="Disordered" evidence="1">
    <location>
        <begin position="181"/>
        <end position="224"/>
    </location>
</feature>
<sequence>MDVMAANIPPNVFGYFRNETHYEGLARRAGNVKEIPSWKYSVNVRNLLRQPDTREHFKRFIIKCHGHSKTAWPTFDWQRGSSEELKRCLEYREFPNGVAEIVQQAYRLGHPANIAAMEVMSTPPSPCVEDFKYATLSPTGTYSDSTGPQSARSPRSYFCERRTSGASSGVRSISSDNRLYRSANSWSSSRPSTSAAETGGASKERAGSLASETASFASSRRTGRKRLVAREAEVRNTSCSALVSFLRDGPEQISGNLHPHREIGSPKIDLPAAPHHSALVAPEAEGCNVQNSALVSISQDGPFTIEDDGDSRITKSSRPTTLRLPSMRMTSSPFADYVDDDASLPWPSFGEQFQPTAEHPRPQTSSQDPQLLSNAQNPRPLLRSHKSHPQVAVEESSEDLKTTPLSLAIRRRKPQLRDIQIRERSVELPRSFPSTAGARILPPTPGPPPIVALPIAPTNLTLSPMSITSPSCSDDPVSPISPTGYTLGAVGPPPSPMPPGFSEMQWPLPPTPAPELSPSLDSIPTPTAEFFREVTPTPGSFSSPRLAKSSPVSTLPKSPGADRLRTPYGLRVEVPKLMANPPRRSMSVRRSSSKSGKRWTSISSLIEPPLPSPGIDFGFCLTQSLDLAGGPAISG</sequence>
<dbReference type="STRING" id="50376.A0A517KYW9"/>
<accession>A0A517KYW9</accession>